<dbReference type="GO" id="GO:0005615">
    <property type="term" value="C:extracellular space"/>
    <property type="evidence" value="ECO:0007669"/>
    <property type="project" value="TreeGrafter"/>
</dbReference>
<comment type="caution">
    <text evidence="3">The sequence shown here is derived from an EMBL/GenBank/DDBJ whole genome shotgun (WGS) entry which is preliminary data.</text>
</comment>
<feature type="signal peptide" evidence="2">
    <location>
        <begin position="1"/>
        <end position="18"/>
    </location>
</feature>
<keyword evidence="4" id="KW-1185">Reference proteome</keyword>
<dbReference type="SUPFAM" id="SSF47565">
    <property type="entry name" value="Insect pheromone/odorant-binding proteins"/>
    <property type="match status" value="1"/>
</dbReference>
<organism evidence="3 4">
    <name type="scientific">Photinus pyralis</name>
    <name type="common">Common eastern firefly</name>
    <name type="synonym">Lampyris pyralis</name>
    <dbReference type="NCBI Taxonomy" id="7054"/>
    <lineage>
        <taxon>Eukaryota</taxon>
        <taxon>Metazoa</taxon>
        <taxon>Ecdysozoa</taxon>
        <taxon>Arthropoda</taxon>
        <taxon>Hexapoda</taxon>
        <taxon>Insecta</taxon>
        <taxon>Pterygota</taxon>
        <taxon>Neoptera</taxon>
        <taxon>Endopterygota</taxon>
        <taxon>Coleoptera</taxon>
        <taxon>Polyphaga</taxon>
        <taxon>Elateriformia</taxon>
        <taxon>Elateroidea</taxon>
        <taxon>Lampyridae</taxon>
        <taxon>Lampyrinae</taxon>
        <taxon>Photinus</taxon>
    </lineage>
</organism>
<dbReference type="PANTHER" id="PTHR11857">
    <property type="entry name" value="ODORANT BINDING PROTEIN-RELATED"/>
    <property type="match status" value="1"/>
</dbReference>
<dbReference type="InterPro" id="IPR006170">
    <property type="entry name" value="PBP/GOBP"/>
</dbReference>
<dbReference type="InterPro" id="IPR036728">
    <property type="entry name" value="PBP_GOBP_sf"/>
</dbReference>
<name>A0A5N4A200_PHOPY</name>
<gene>
    <name evidence="3" type="ORF">PPYR_03121</name>
</gene>
<evidence type="ECO:0000256" key="2">
    <source>
        <dbReference type="SAM" id="SignalP"/>
    </source>
</evidence>
<dbReference type="Proteomes" id="UP000327044">
    <property type="component" value="Unassembled WGS sequence"/>
</dbReference>
<keyword evidence="1 2" id="KW-0732">Signal</keyword>
<dbReference type="FunCoup" id="A0A5N4A200">
    <property type="interactions" value="15"/>
</dbReference>
<dbReference type="EMBL" id="VVIM01000011">
    <property type="protein sequence ID" value="KAB0791321.1"/>
    <property type="molecule type" value="Genomic_DNA"/>
</dbReference>
<dbReference type="InParanoid" id="A0A5N4A200"/>
<sequence length="134" mass="14788">MALLRVWLLCLLVGVAVGRQVPSEAVEIWNEAMGPYREQCASETNVDLDTVATMFSEASPIDDGDHHCYVHCVFQQVNFISAEGEFDSETIQNTASFLNEDQVGGCVSSGEEAEELCEKSYRLFECIIDAVAED</sequence>
<dbReference type="CDD" id="cd23992">
    <property type="entry name" value="PBP_GOBP"/>
    <property type="match status" value="1"/>
</dbReference>
<dbReference type="GO" id="GO:0007608">
    <property type="term" value="P:sensory perception of smell"/>
    <property type="evidence" value="ECO:0007669"/>
    <property type="project" value="TreeGrafter"/>
</dbReference>
<dbReference type="AlphaFoldDB" id="A0A5N4A200"/>
<dbReference type="SMART" id="SM00708">
    <property type="entry name" value="PhBP"/>
    <property type="match status" value="1"/>
</dbReference>
<evidence type="ECO:0000256" key="1">
    <source>
        <dbReference type="ARBA" id="ARBA00022729"/>
    </source>
</evidence>
<accession>A0A5N4A200</accession>
<dbReference type="Gene3D" id="1.10.238.20">
    <property type="entry name" value="Pheromone/general odorant binding protein domain"/>
    <property type="match status" value="1"/>
</dbReference>
<evidence type="ECO:0000313" key="4">
    <source>
        <dbReference type="Proteomes" id="UP000327044"/>
    </source>
</evidence>
<dbReference type="Pfam" id="PF01395">
    <property type="entry name" value="PBP_GOBP"/>
    <property type="match status" value="1"/>
</dbReference>
<proteinExistence type="predicted"/>
<reference evidence="3 4" key="1">
    <citation type="journal article" date="2018" name="Elife">
        <title>Firefly genomes illuminate parallel origins of bioluminescence in beetles.</title>
        <authorList>
            <person name="Fallon T.R."/>
            <person name="Lower S.E."/>
            <person name="Chang C.H."/>
            <person name="Bessho-Uehara M."/>
            <person name="Martin G.J."/>
            <person name="Bewick A.J."/>
            <person name="Behringer M."/>
            <person name="Debat H.J."/>
            <person name="Wong I."/>
            <person name="Day J.C."/>
            <person name="Suvorov A."/>
            <person name="Silva C.J."/>
            <person name="Stanger-Hall K.F."/>
            <person name="Hall D.W."/>
            <person name="Schmitz R.J."/>
            <person name="Nelson D.R."/>
            <person name="Lewis S.M."/>
            <person name="Shigenobu S."/>
            <person name="Bybee S.M."/>
            <person name="Larracuente A.M."/>
            <person name="Oba Y."/>
            <person name="Weng J.K."/>
        </authorList>
    </citation>
    <scope>NUCLEOTIDE SEQUENCE [LARGE SCALE GENOMIC DNA]</scope>
    <source>
        <strain evidence="3">1611_PpyrPB1</strain>
        <tissue evidence="3">Whole body</tissue>
    </source>
</reference>
<feature type="chain" id="PRO_5024403483" evidence="2">
    <location>
        <begin position="19"/>
        <end position="134"/>
    </location>
</feature>
<dbReference type="GO" id="GO:0005549">
    <property type="term" value="F:odorant binding"/>
    <property type="evidence" value="ECO:0007669"/>
    <property type="project" value="InterPro"/>
</dbReference>
<protein>
    <submittedName>
        <fullName evidence="3">Uncharacterized protein</fullName>
    </submittedName>
</protein>
<evidence type="ECO:0000313" key="3">
    <source>
        <dbReference type="EMBL" id="KAB0791321.1"/>
    </source>
</evidence>